<evidence type="ECO:0000256" key="8">
    <source>
        <dbReference type="ARBA" id="ARBA00023170"/>
    </source>
</evidence>
<evidence type="ECO:0000256" key="10">
    <source>
        <dbReference type="PROSITE-ProRule" id="PRU01360"/>
    </source>
</evidence>
<keyword evidence="5 10" id="KW-0812">Transmembrane</keyword>
<dbReference type="CDD" id="cd01347">
    <property type="entry name" value="ligand_gated_channel"/>
    <property type="match status" value="1"/>
</dbReference>
<keyword evidence="12" id="KW-0732">Signal</keyword>
<evidence type="ECO:0000256" key="4">
    <source>
        <dbReference type="ARBA" id="ARBA00022452"/>
    </source>
</evidence>
<reference evidence="15 16" key="1">
    <citation type="journal article" date="2008" name="Int. J. Syst. Evol. Microbiol.">
        <title>Description of Roseateles aquatilis sp. nov. and Roseateles terrae sp. nov., in the class Betaproteobacteria, and emended description of the genus Roseateles.</title>
        <authorList>
            <person name="Gomila M."/>
            <person name="Bowien B."/>
            <person name="Falsen E."/>
            <person name="Moore E.R."/>
            <person name="Lalucat J."/>
        </authorList>
    </citation>
    <scope>NUCLEOTIDE SEQUENCE [LARGE SCALE GENOMIC DNA]</scope>
    <source>
        <strain evidence="15 16">CCUG 48205</strain>
    </source>
</reference>
<dbReference type="InterPro" id="IPR037066">
    <property type="entry name" value="Plug_dom_sf"/>
</dbReference>
<sequence length="797" mass="84079">MNPSSTPRLAPTALLRLSPLAIAAWATLSTASGQSLAQSATQQASSELSQVVVTGTRRGDRTLAESESPVDVLSGKDLQRTGAGDLASALGQLLPSLNFPRPSLTDASDAVRPAQLRGLSPDQTLVLVDGKRRHTSAVVNVNGTQGRGSAPVDLNAIPLAAIDHIEVLRDGAAAQYGSDAIAGVINIVLRKGAAGGNVNLEAGQTDAGDGGRGAASASLGLALGGDGWARLAFETRHQQRTNRAGVDTRDAATEPRRGLVNNRLGDPDSTQQSAVVNAELGLTDSARLYAFATFSHRNTTSAAFWRTQATATANNVATLYPQGFLPLEESTTTDLGAVLGVRGRWADWNWDFSLDHGRNRFDIDVANTANYSLGAASPTRFDAGRLTNQQTVLNADLSREVDAGLFAPLTLSLGAEFRRERYGIDAGEPASYQSGGASGFPGFQPSNAGSHGRHNSAVYAGVEAQFSKDFSASAALRGEHYSDFGGATSAKLSARYAVVPAVALRGTLATGFRAPSLAQQYFATTSTNLINGALVDAGTFPVESAAAAALGARPLKAEKSRHASLGLLLQPTSHWQTTVDVYQIDIDDRVLLSANLSLPAALRAQLAAQGVLVSAGRYFTNALDTRTRGIDLVSTLNQDWGAWGRGDYSLAYSHIKNSIRRVADNPALLTANNLELIDRVSIARATVGSPKDKLVASAEHRWGPWSGRVAVSRYGSFVVRQSSAANDQTFGAAWLADVSAGWDSGRWNAVVGVDNLTNRYPDRVIAANAVGGILTYSQFSPFGFNGRQYYVKAGYRW</sequence>
<evidence type="ECO:0000256" key="12">
    <source>
        <dbReference type="SAM" id="SignalP"/>
    </source>
</evidence>
<dbReference type="PANTHER" id="PTHR47234">
    <property type="match status" value="1"/>
</dbReference>
<dbReference type="Pfam" id="PF00593">
    <property type="entry name" value="TonB_dep_Rec_b-barrel"/>
    <property type="match status" value="1"/>
</dbReference>
<feature type="chain" id="PRO_5012354342" evidence="12">
    <location>
        <begin position="24"/>
        <end position="797"/>
    </location>
</feature>
<keyword evidence="16" id="KW-1185">Reference proteome</keyword>
<feature type="signal peptide" evidence="12">
    <location>
        <begin position="1"/>
        <end position="23"/>
    </location>
</feature>
<evidence type="ECO:0000256" key="11">
    <source>
        <dbReference type="RuleBase" id="RU003357"/>
    </source>
</evidence>
<keyword evidence="6 11" id="KW-0798">TonB box</keyword>
<dbReference type="InterPro" id="IPR012910">
    <property type="entry name" value="Plug_dom"/>
</dbReference>
<accession>A0A246JKS6</accession>
<dbReference type="SUPFAM" id="SSF56935">
    <property type="entry name" value="Porins"/>
    <property type="match status" value="1"/>
</dbReference>
<evidence type="ECO:0000256" key="3">
    <source>
        <dbReference type="ARBA" id="ARBA00022448"/>
    </source>
</evidence>
<keyword evidence="9 10" id="KW-0998">Cell outer membrane</keyword>
<dbReference type="PROSITE" id="PS52016">
    <property type="entry name" value="TONB_DEPENDENT_REC_3"/>
    <property type="match status" value="1"/>
</dbReference>
<dbReference type="InterPro" id="IPR036942">
    <property type="entry name" value="Beta-barrel_TonB_sf"/>
</dbReference>
<evidence type="ECO:0000256" key="6">
    <source>
        <dbReference type="ARBA" id="ARBA00023077"/>
    </source>
</evidence>
<dbReference type="RefSeq" id="WP_088382361.1">
    <property type="nucleotide sequence ID" value="NZ_NIOF01000001.1"/>
</dbReference>
<evidence type="ECO:0000256" key="1">
    <source>
        <dbReference type="ARBA" id="ARBA00004571"/>
    </source>
</evidence>
<feature type="domain" description="TonB-dependent receptor plug" evidence="14">
    <location>
        <begin position="64"/>
        <end position="184"/>
    </location>
</feature>
<dbReference type="Proteomes" id="UP000197468">
    <property type="component" value="Unassembled WGS sequence"/>
</dbReference>
<evidence type="ECO:0000259" key="13">
    <source>
        <dbReference type="Pfam" id="PF00593"/>
    </source>
</evidence>
<dbReference type="OrthoDB" id="183532at2"/>
<name>A0A246JKS6_9BURK</name>
<dbReference type="Pfam" id="PF07715">
    <property type="entry name" value="Plug"/>
    <property type="match status" value="1"/>
</dbReference>
<comment type="subcellular location">
    <subcellularLocation>
        <location evidence="1 10">Cell outer membrane</location>
        <topology evidence="1 10">Multi-pass membrane protein</topology>
    </subcellularLocation>
</comment>
<keyword evidence="4 10" id="KW-1134">Transmembrane beta strand</keyword>
<comment type="similarity">
    <text evidence="2 10 11">Belongs to the TonB-dependent receptor family.</text>
</comment>
<dbReference type="Gene3D" id="2.170.130.10">
    <property type="entry name" value="TonB-dependent receptor, plug domain"/>
    <property type="match status" value="1"/>
</dbReference>
<evidence type="ECO:0000313" key="15">
    <source>
        <dbReference type="EMBL" id="OWQ93212.1"/>
    </source>
</evidence>
<dbReference type="PANTHER" id="PTHR47234:SF3">
    <property type="entry name" value="SECRETIN_TONB SHORT N-TERMINAL DOMAIN-CONTAINING PROTEIN"/>
    <property type="match status" value="1"/>
</dbReference>
<gene>
    <name evidence="15" type="ORF">CDN99_01580</name>
</gene>
<keyword evidence="3 10" id="KW-0813">Transport</keyword>
<dbReference type="InterPro" id="IPR039426">
    <property type="entry name" value="TonB-dep_rcpt-like"/>
</dbReference>
<organism evidence="15 16">
    <name type="scientific">Roseateles aquatilis</name>
    <dbReference type="NCBI Taxonomy" id="431061"/>
    <lineage>
        <taxon>Bacteria</taxon>
        <taxon>Pseudomonadati</taxon>
        <taxon>Pseudomonadota</taxon>
        <taxon>Betaproteobacteria</taxon>
        <taxon>Burkholderiales</taxon>
        <taxon>Sphaerotilaceae</taxon>
        <taxon>Roseateles</taxon>
    </lineage>
</organism>
<proteinExistence type="inferred from homology"/>
<evidence type="ECO:0000259" key="14">
    <source>
        <dbReference type="Pfam" id="PF07715"/>
    </source>
</evidence>
<dbReference type="AlphaFoldDB" id="A0A246JKS6"/>
<evidence type="ECO:0000256" key="9">
    <source>
        <dbReference type="ARBA" id="ARBA00023237"/>
    </source>
</evidence>
<evidence type="ECO:0000313" key="16">
    <source>
        <dbReference type="Proteomes" id="UP000197468"/>
    </source>
</evidence>
<dbReference type="InterPro" id="IPR000531">
    <property type="entry name" value="Beta-barrel_TonB"/>
</dbReference>
<protein>
    <submittedName>
        <fullName evidence="15">TonB-dependent receptor</fullName>
    </submittedName>
</protein>
<evidence type="ECO:0000256" key="2">
    <source>
        <dbReference type="ARBA" id="ARBA00009810"/>
    </source>
</evidence>
<comment type="caution">
    <text evidence="15">The sequence shown here is derived from an EMBL/GenBank/DDBJ whole genome shotgun (WGS) entry which is preliminary data.</text>
</comment>
<evidence type="ECO:0000256" key="7">
    <source>
        <dbReference type="ARBA" id="ARBA00023136"/>
    </source>
</evidence>
<keyword evidence="8 15" id="KW-0675">Receptor</keyword>
<evidence type="ECO:0000256" key="5">
    <source>
        <dbReference type="ARBA" id="ARBA00022692"/>
    </source>
</evidence>
<dbReference type="GO" id="GO:0009279">
    <property type="term" value="C:cell outer membrane"/>
    <property type="evidence" value="ECO:0007669"/>
    <property type="project" value="UniProtKB-SubCell"/>
</dbReference>
<feature type="domain" description="TonB-dependent receptor-like beta-barrel" evidence="13">
    <location>
        <begin position="294"/>
        <end position="756"/>
    </location>
</feature>
<dbReference type="Gene3D" id="2.40.170.20">
    <property type="entry name" value="TonB-dependent receptor, beta-barrel domain"/>
    <property type="match status" value="1"/>
</dbReference>
<dbReference type="EMBL" id="NIOF01000001">
    <property type="protein sequence ID" value="OWQ93212.1"/>
    <property type="molecule type" value="Genomic_DNA"/>
</dbReference>
<keyword evidence="7 10" id="KW-0472">Membrane</keyword>